<gene>
    <name evidence="1" type="ORF">SFRICE_035484</name>
</gene>
<dbReference type="AlphaFoldDB" id="A0A2H1WMN7"/>
<protein>
    <submittedName>
        <fullName evidence="1">SFRICE_035484</fullName>
    </submittedName>
</protein>
<name>A0A2H1WMN7_SPOFR</name>
<dbReference type="EMBL" id="ODYU01009355">
    <property type="protein sequence ID" value="SOQ53724.1"/>
    <property type="molecule type" value="Genomic_DNA"/>
</dbReference>
<organism evidence="1">
    <name type="scientific">Spodoptera frugiperda</name>
    <name type="common">Fall armyworm</name>
    <dbReference type="NCBI Taxonomy" id="7108"/>
    <lineage>
        <taxon>Eukaryota</taxon>
        <taxon>Metazoa</taxon>
        <taxon>Ecdysozoa</taxon>
        <taxon>Arthropoda</taxon>
        <taxon>Hexapoda</taxon>
        <taxon>Insecta</taxon>
        <taxon>Pterygota</taxon>
        <taxon>Neoptera</taxon>
        <taxon>Endopterygota</taxon>
        <taxon>Lepidoptera</taxon>
        <taxon>Glossata</taxon>
        <taxon>Ditrysia</taxon>
        <taxon>Noctuoidea</taxon>
        <taxon>Noctuidae</taxon>
        <taxon>Amphipyrinae</taxon>
        <taxon>Spodoptera</taxon>
    </lineage>
</organism>
<proteinExistence type="predicted"/>
<accession>A0A2H1WMN7</accession>
<reference evidence="1" key="1">
    <citation type="submission" date="2016-07" db="EMBL/GenBank/DDBJ databases">
        <authorList>
            <person name="Bretaudeau A."/>
        </authorList>
    </citation>
    <scope>NUCLEOTIDE SEQUENCE</scope>
    <source>
        <strain evidence="1">Rice</strain>
        <tissue evidence="1">Whole body</tissue>
    </source>
</reference>
<sequence>MEDLRSCRGSGSTSRSKNGVVIRQLPRWSSGRKCDCRTRGLGFDSGSGKVLLGFFEKFSVVARSLELCPLYGNRFIITWDL</sequence>
<evidence type="ECO:0000313" key="1">
    <source>
        <dbReference type="EMBL" id="SOQ53724.1"/>
    </source>
</evidence>